<feature type="compositionally biased region" description="Pro residues" evidence="3">
    <location>
        <begin position="295"/>
        <end position="309"/>
    </location>
</feature>
<evidence type="ECO:0000256" key="2">
    <source>
        <dbReference type="ARBA" id="ARBA00022737"/>
    </source>
</evidence>
<feature type="signal peptide" evidence="4">
    <location>
        <begin position="1"/>
        <end position="20"/>
    </location>
</feature>
<name>A0AAD5A1C8_SILAS</name>
<dbReference type="GO" id="GO:0008201">
    <property type="term" value="F:heparin binding"/>
    <property type="evidence" value="ECO:0007669"/>
    <property type="project" value="TreeGrafter"/>
</dbReference>
<dbReference type="AlphaFoldDB" id="A0AAD5A1C8"/>
<dbReference type="FunFam" id="3.80.10.10:FF:000772">
    <property type="entry name" value="Extracellular matrix protein 2"/>
    <property type="match status" value="1"/>
</dbReference>
<dbReference type="SMART" id="SM00214">
    <property type="entry name" value="VWC"/>
    <property type="match status" value="1"/>
</dbReference>
<dbReference type="Gene3D" id="6.20.200.20">
    <property type="match status" value="1"/>
</dbReference>
<keyword evidence="2" id="KW-0677">Repeat</keyword>
<dbReference type="GO" id="GO:0031012">
    <property type="term" value="C:extracellular matrix"/>
    <property type="evidence" value="ECO:0007669"/>
    <property type="project" value="TreeGrafter"/>
</dbReference>
<dbReference type="PANTHER" id="PTHR46544">
    <property type="entry name" value="EXTRACELLULAR MATRIX PROTEIN 2-RELATED"/>
    <property type="match status" value="1"/>
</dbReference>
<evidence type="ECO:0000256" key="3">
    <source>
        <dbReference type="SAM" id="MobiDB-lite"/>
    </source>
</evidence>
<dbReference type="Pfam" id="PF00093">
    <property type="entry name" value="VWC"/>
    <property type="match status" value="1"/>
</dbReference>
<dbReference type="InterPro" id="IPR043184">
    <property type="entry name" value="ECM2"/>
</dbReference>
<feature type="compositionally biased region" description="Basic and acidic residues" evidence="3">
    <location>
        <begin position="167"/>
        <end position="188"/>
    </location>
</feature>
<evidence type="ECO:0000313" key="6">
    <source>
        <dbReference type="EMBL" id="KAI5607584.1"/>
    </source>
</evidence>
<feature type="compositionally biased region" description="Basic residues" evidence="3">
    <location>
        <begin position="32"/>
        <end position="42"/>
    </location>
</feature>
<dbReference type="EMBL" id="MU591762">
    <property type="protein sequence ID" value="KAI5607584.1"/>
    <property type="molecule type" value="Genomic_DNA"/>
</dbReference>
<dbReference type="SUPFAM" id="SSF57603">
    <property type="entry name" value="FnI-like domain"/>
    <property type="match status" value="1"/>
</dbReference>
<dbReference type="InterPro" id="IPR032675">
    <property type="entry name" value="LRR_dom_sf"/>
</dbReference>
<evidence type="ECO:0000313" key="7">
    <source>
        <dbReference type="Proteomes" id="UP001205998"/>
    </source>
</evidence>
<protein>
    <submittedName>
        <fullName evidence="6">Extracellular matrix protein 2</fullName>
    </submittedName>
</protein>
<dbReference type="InterPro" id="IPR001611">
    <property type="entry name" value="Leu-rich_rpt"/>
</dbReference>
<evidence type="ECO:0000256" key="1">
    <source>
        <dbReference type="ARBA" id="ARBA00022614"/>
    </source>
</evidence>
<dbReference type="Pfam" id="PF13855">
    <property type="entry name" value="LRR_8"/>
    <property type="match status" value="4"/>
</dbReference>
<dbReference type="FunFam" id="3.80.10.10:FF:000284">
    <property type="entry name" value="extracellular matrix protein 2 isoform X1"/>
    <property type="match status" value="1"/>
</dbReference>
<dbReference type="Proteomes" id="UP001205998">
    <property type="component" value="Unassembled WGS sequence"/>
</dbReference>
<dbReference type="SMART" id="SM00369">
    <property type="entry name" value="LRR_TYP"/>
    <property type="match status" value="13"/>
</dbReference>
<dbReference type="InterPro" id="IPR001007">
    <property type="entry name" value="VWF_dom"/>
</dbReference>
<feature type="non-terminal residue" evidence="6">
    <location>
        <position position="1"/>
    </location>
</feature>
<keyword evidence="4" id="KW-0732">Signal</keyword>
<dbReference type="PROSITE" id="PS01208">
    <property type="entry name" value="VWFC_1"/>
    <property type="match status" value="1"/>
</dbReference>
<evidence type="ECO:0000259" key="5">
    <source>
        <dbReference type="PROSITE" id="PS50184"/>
    </source>
</evidence>
<feature type="compositionally biased region" description="Basic and acidic residues" evidence="3">
    <location>
        <begin position="196"/>
        <end position="267"/>
    </location>
</feature>
<dbReference type="SMART" id="SM00364">
    <property type="entry name" value="LRR_BAC"/>
    <property type="match status" value="5"/>
</dbReference>
<dbReference type="SUPFAM" id="SSF52047">
    <property type="entry name" value="RNI-like"/>
    <property type="match status" value="1"/>
</dbReference>
<feature type="chain" id="PRO_5042121923" evidence="4">
    <location>
        <begin position="21"/>
        <end position="715"/>
    </location>
</feature>
<proteinExistence type="predicted"/>
<dbReference type="InterPro" id="IPR003591">
    <property type="entry name" value="Leu-rich_rpt_typical-subtyp"/>
</dbReference>
<dbReference type="Gene3D" id="3.80.10.10">
    <property type="entry name" value="Ribonuclease Inhibitor"/>
    <property type="match status" value="2"/>
</dbReference>
<gene>
    <name evidence="6" type="ORF">C0J50_1895</name>
</gene>
<dbReference type="PANTHER" id="PTHR46544:SF1">
    <property type="entry name" value="EXTRACELLULAR MATRIX PROTEIN 2"/>
    <property type="match status" value="1"/>
</dbReference>
<organism evidence="6 7">
    <name type="scientific">Silurus asotus</name>
    <name type="common">Amur catfish</name>
    <name type="synonym">Parasilurus asotus</name>
    <dbReference type="NCBI Taxonomy" id="30991"/>
    <lineage>
        <taxon>Eukaryota</taxon>
        <taxon>Metazoa</taxon>
        <taxon>Chordata</taxon>
        <taxon>Craniata</taxon>
        <taxon>Vertebrata</taxon>
        <taxon>Euteleostomi</taxon>
        <taxon>Actinopterygii</taxon>
        <taxon>Neopterygii</taxon>
        <taxon>Teleostei</taxon>
        <taxon>Ostariophysi</taxon>
        <taxon>Siluriformes</taxon>
        <taxon>Siluridae</taxon>
        <taxon>Silurus</taxon>
    </lineage>
</organism>
<evidence type="ECO:0000256" key="4">
    <source>
        <dbReference type="SAM" id="SignalP"/>
    </source>
</evidence>
<feature type="compositionally biased region" description="Acidic residues" evidence="3">
    <location>
        <begin position="271"/>
        <end position="283"/>
    </location>
</feature>
<dbReference type="GO" id="GO:0070052">
    <property type="term" value="F:collagen V binding"/>
    <property type="evidence" value="ECO:0007669"/>
    <property type="project" value="TreeGrafter"/>
</dbReference>
<dbReference type="PROSITE" id="PS51450">
    <property type="entry name" value="LRR"/>
    <property type="match status" value="3"/>
</dbReference>
<feature type="region of interest" description="Disordered" evidence="3">
    <location>
        <begin position="25"/>
        <end position="45"/>
    </location>
</feature>
<dbReference type="FunFam" id="3.80.10.10:FF:000130">
    <property type="entry name" value="extracellular matrix protein 2 isoform X1"/>
    <property type="match status" value="1"/>
</dbReference>
<keyword evidence="1" id="KW-0433">Leucine-rich repeat</keyword>
<reference evidence="6" key="1">
    <citation type="submission" date="2018-07" db="EMBL/GenBank/DDBJ databases">
        <title>Comparative genomics of catfishes provides insights into carnivory and benthic adaptation.</title>
        <authorList>
            <person name="Zhang Y."/>
            <person name="Wang D."/>
            <person name="Peng Z."/>
            <person name="Zheng S."/>
            <person name="Shao F."/>
            <person name="Tao W."/>
        </authorList>
    </citation>
    <scope>NUCLEOTIDE SEQUENCE</scope>
    <source>
        <strain evidence="6">Chongqing</strain>
    </source>
</reference>
<sequence length="715" mass="81733">MRLWLLLAVSFFCWISYSVAREQNPNRPMAQGRRRRGKKMSRQGRVPANVGYNGAAVFIESYKEVEEPKPNYNVIPGNTGQCVFQGITMFDKTVWSPKPCVTCLCSDGNVVCDEMRCPLLQCQLKFKPIGQCCPICIDATHEVFEHSGDSPVSNDPSIPDGGFLPDKSLRREKYKEEEERQLRKDAERKRRKKQKKETEKQRKHLEEQEREKKKLKEEAERKAAAEEEEKRKRMEELQRVEEERRRRREKEQREMVRTLEEAAERPQNEPGAEEEAEEEEEETVWLRGDVFQMPPQLPTPPEFPPPTEPPETSHAGEGDDVDEESARISYALPHGCTISDVIVSCENAKLTSIPPLSIPELKSLNLQGNEITTIPTEAFNGVLNLEWIDLGKNKILSSGIDPQAFSKLKSLTRLYMDGNLLQHILPGLPHTLEEFKINENNLQEIDEGSFEGLSNLVTLEMEGNLLSEANVTPQSFTPLKQLTYLRMGRNHFRTIPQGLPASLQELHLENNLIEEIPDGAFNQSKNLNVIVLRHNKIDESRIAPFAWINHRSLESIDLSHNKLHLVPSFLPKSLVHLVLVGNQIERIPGYVFAHMEPGLEYLYLSYNKLDGEGVEPESFFGVLKTMTELCLDNNQLTSIPFGVNEMTSLHFLRLNNNNIRHIGEDNICDPLNDEDSHIVALRLENNLLDPRKIPPTAFSCVRSYSSVVLRPQRMK</sequence>
<accession>A0AAD5A1C8</accession>
<dbReference type="GO" id="GO:0010811">
    <property type="term" value="P:positive regulation of cell-substrate adhesion"/>
    <property type="evidence" value="ECO:0007669"/>
    <property type="project" value="TreeGrafter"/>
</dbReference>
<comment type="caution">
    <text evidence="6">The sequence shown here is derived from an EMBL/GenBank/DDBJ whole genome shotgun (WGS) entry which is preliminary data.</text>
</comment>
<keyword evidence="7" id="KW-1185">Reference proteome</keyword>
<dbReference type="GO" id="GO:0030198">
    <property type="term" value="P:extracellular matrix organization"/>
    <property type="evidence" value="ECO:0007669"/>
    <property type="project" value="TreeGrafter"/>
</dbReference>
<feature type="region of interest" description="Disordered" evidence="3">
    <location>
        <begin position="146"/>
        <end position="323"/>
    </location>
</feature>
<feature type="domain" description="VWFC" evidence="5">
    <location>
        <begin position="80"/>
        <end position="137"/>
    </location>
</feature>
<dbReference type="PROSITE" id="PS50184">
    <property type="entry name" value="VWFC_2"/>
    <property type="match status" value="1"/>
</dbReference>